<dbReference type="InterPro" id="IPR002018">
    <property type="entry name" value="CarbesteraseB"/>
</dbReference>
<reference evidence="3" key="1">
    <citation type="journal article" date="2023" name="Mol. Phylogenet. Evol.">
        <title>Genome-scale phylogeny and comparative genomics of the fungal order Sordariales.</title>
        <authorList>
            <person name="Hensen N."/>
            <person name="Bonometti L."/>
            <person name="Westerberg I."/>
            <person name="Brannstrom I.O."/>
            <person name="Guillou S."/>
            <person name="Cros-Aarteil S."/>
            <person name="Calhoun S."/>
            <person name="Haridas S."/>
            <person name="Kuo A."/>
            <person name="Mondo S."/>
            <person name="Pangilinan J."/>
            <person name="Riley R."/>
            <person name="LaButti K."/>
            <person name="Andreopoulos B."/>
            <person name="Lipzen A."/>
            <person name="Chen C."/>
            <person name="Yan M."/>
            <person name="Daum C."/>
            <person name="Ng V."/>
            <person name="Clum A."/>
            <person name="Steindorff A."/>
            <person name="Ohm R.A."/>
            <person name="Martin F."/>
            <person name="Silar P."/>
            <person name="Natvig D.O."/>
            <person name="Lalanne C."/>
            <person name="Gautier V."/>
            <person name="Ament-Velasquez S.L."/>
            <person name="Kruys A."/>
            <person name="Hutchinson M.I."/>
            <person name="Powell A.J."/>
            <person name="Barry K."/>
            <person name="Miller A.N."/>
            <person name="Grigoriev I.V."/>
            <person name="Debuchy R."/>
            <person name="Gladieux P."/>
            <person name="Hiltunen Thoren M."/>
            <person name="Johannesson H."/>
        </authorList>
    </citation>
    <scope>NUCLEOTIDE SEQUENCE</scope>
    <source>
        <strain evidence="3">CBS 538.74</strain>
    </source>
</reference>
<evidence type="ECO:0000313" key="4">
    <source>
        <dbReference type="Proteomes" id="UP001302745"/>
    </source>
</evidence>
<feature type="signal peptide" evidence="1">
    <location>
        <begin position="1"/>
        <end position="23"/>
    </location>
</feature>
<comment type="caution">
    <text evidence="3">The sequence shown here is derived from an EMBL/GenBank/DDBJ whole genome shotgun (WGS) entry which is preliminary data.</text>
</comment>
<dbReference type="Pfam" id="PF00135">
    <property type="entry name" value="COesterase"/>
    <property type="match status" value="1"/>
</dbReference>
<dbReference type="Proteomes" id="UP001302745">
    <property type="component" value="Unassembled WGS sequence"/>
</dbReference>
<proteinExistence type="predicted"/>
<feature type="domain" description="Carboxylesterase type B" evidence="2">
    <location>
        <begin position="47"/>
        <end position="476"/>
    </location>
</feature>
<dbReference type="InterPro" id="IPR019819">
    <property type="entry name" value="Carboxylesterase_B_CS"/>
</dbReference>
<evidence type="ECO:0000256" key="1">
    <source>
        <dbReference type="SAM" id="SignalP"/>
    </source>
</evidence>
<accession>A0AAN6VCM3</accession>
<evidence type="ECO:0000259" key="2">
    <source>
        <dbReference type="Pfam" id="PF00135"/>
    </source>
</evidence>
<dbReference type="PROSITE" id="PS00941">
    <property type="entry name" value="CARBOXYLESTERASE_B_2"/>
    <property type="match status" value="1"/>
</dbReference>
<keyword evidence="4" id="KW-1185">Reference proteome</keyword>
<feature type="chain" id="PRO_5042917851" evidence="1">
    <location>
        <begin position="24"/>
        <end position="528"/>
    </location>
</feature>
<organism evidence="3 4">
    <name type="scientific">Chaetomidium leptoderma</name>
    <dbReference type="NCBI Taxonomy" id="669021"/>
    <lineage>
        <taxon>Eukaryota</taxon>
        <taxon>Fungi</taxon>
        <taxon>Dikarya</taxon>
        <taxon>Ascomycota</taxon>
        <taxon>Pezizomycotina</taxon>
        <taxon>Sordariomycetes</taxon>
        <taxon>Sordariomycetidae</taxon>
        <taxon>Sordariales</taxon>
        <taxon>Chaetomiaceae</taxon>
        <taxon>Chaetomidium</taxon>
    </lineage>
</organism>
<protein>
    <submittedName>
        <fullName evidence="3">Lipase 1</fullName>
    </submittedName>
</protein>
<sequence>MSAPWKLAALCLGVLSRLSGADARSCNPPGLVDLGYAKHVPTYVNTTASGRKVSVYKNIRFANPPTGTLRFRLPDTQLPKTPGVQDGNVPDLENHCISSAHPGAPFPPYNGTTWGREDCLFLDVYVPDNVRPGDSVPVMQWFTGSAFAFGSKDMFLSPLGLFDAMDDDTKFIFVANNYRLGLPGWTYMPGEDMTANLGMHDCLAAAKWTSNHIWRFCGDPNRVTVVGQSAGAGIIGLLTVLDGGEGKLPFQQAWASSPAIPPRRNPIERQRRLFQMILDEANCTSLECLRALPEEDLRGLNHLFINILPSDGGGGVFGPAPGFGPVPDGTFIPDTPQALFQQGKFHKELRSLVLGNAANEGMGLSSDVGMPENFPALVRQIFSTASNETIAAIQSKYDYNDNAAKLAWDWTTDVIFACNAANLASAYQDRARRYIFSAPHAVHGQDLFYMFYADQETTPIEDIEDARTLQRNMLNFLYGREFDWPLYGEGKWITNITATEFEALELPAELDARCQMVNEVVLGPANGV</sequence>
<dbReference type="PANTHER" id="PTHR11559">
    <property type="entry name" value="CARBOXYLESTERASE"/>
    <property type="match status" value="1"/>
</dbReference>
<evidence type="ECO:0000313" key="3">
    <source>
        <dbReference type="EMBL" id="KAK4148982.1"/>
    </source>
</evidence>
<gene>
    <name evidence="3" type="ORF">C8A00DRAFT_38434</name>
</gene>
<dbReference type="InterPro" id="IPR029058">
    <property type="entry name" value="AB_hydrolase_fold"/>
</dbReference>
<reference evidence="3" key="2">
    <citation type="submission" date="2023-05" db="EMBL/GenBank/DDBJ databases">
        <authorList>
            <consortium name="Lawrence Berkeley National Laboratory"/>
            <person name="Steindorff A."/>
            <person name="Hensen N."/>
            <person name="Bonometti L."/>
            <person name="Westerberg I."/>
            <person name="Brannstrom I.O."/>
            <person name="Guillou S."/>
            <person name="Cros-Aarteil S."/>
            <person name="Calhoun S."/>
            <person name="Haridas S."/>
            <person name="Kuo A."/>
            <person name="Mondo S."/>
            <person name="Pangilinan J."/>
            <person name="Riley R."/>
            <person name="Labutti K."/>
            <person name="Andreopoulos B."/>
            <person name="Lipzen A."/>
            <person name="Chen C."/>
            <person name="Yanf M."/>
            <person name="Daum C."/>
            <person name="Ng V."/>
            <person name="Clum A."/>
            <person name="Ohm R."/>
            <person name="Martin F."/>
            <person name="Silar P."/>
            <person name="Natvig D."/>
            <person name="Lalanne C."/>
            <person name="Gautier V."/>
            <person name="Ament-Velasquez S.L."/>
            <person name="Kruys A."/>
            <person name="Hutchinson M.I."/>
            <person name="Powell A.J."/>
            <person name="Barry K."/>
            <person name="Miller A.N."/>
            <person name="Grigoriev I.V."/>
            <person name="Debuchy R."/>
            <person name="Gladieux P."/>
            <person name="Thoren M.H."/>
            <person name="Johannesson H."/>
        </authorList>
    </citation>
    <scope>NUCLEOTIDE SEQUENCE</scope>
    <source>
        <strain evidence="3">CBS 538.74</strain>
    </source>
</reference>
<keyword evidence="1" id="KW-0732">Signal</keyword>
<dbReference type="AlphaFoldDB" id="A0AAN6VCM3"/>
<dbReference type="SUPFAM" id="SSF53474">
    <property type="entry name" value="alpha/beta-Hydrolases"/>
    <property type="match status" value="1"/>
</dbReference>
<dbReference type="InterPro" id="IPR050309">
    <property type="entry name" value="Type-B_Carboxylest/Lipase"/>
</dbReference>
<dbReference type="EMBL" id="MU857223">
    <property type="protein sequence ID" value="KAK4148982.1"/>
    <property type="molecule type" value="Genomic_DNA"/>
</dbReference>
<name>A0AAN6VCM3_9PEZI</name>
<dbReference type="Gene3D" id="3.40.50.1820">
    <property type="entry name" value="alpha/beta hydrolase"/>
    <property type="match status" value="1"/>
</dbReference>